<evidence type="ECO:0000313" key="3">
    <source>
        <dbReference type="Proteomes" id="UP000031036"/>
    </source>
</evidence>
<dbReference type="EMBL" id="JPKZ01002390">
    <property type="protein sequence ID" value="KHN76911.1"/>
    <property type="molecule type" value="Genomic_DNA"/>
</dbReference>
<protein>
    <submittedName>
        <fullName evidence="2">Uncharacterized protein</fullName>
    </submittedName>
</protein>
<dbReference type="AlphaFoldDB" id="A0A0B2V0S0"/>
<feature type="transmembrane region" description="Helical" evidence="1">
    <location>
        <begin position="66"/>
        <end position="87"/>
    </location>
</feature>
<reference evidence="2 3" key="1">
    <citation type="submission" date="2014-11" db="EMBL/GenBank/DDBJ databases">
        <title>Genetic blueprint of the zoonotic pathogen Toxocara canis.</title>
        <authorList>
            <person name="Zhu X.-Q."/>
            <person name="Korhonen P.K."/>
            <person name="Cai H."/>
            <person name="Young N.D."/>
            <person name="Nejsum P."/>
            <person name="von Samson-Himmelstjerna G."/>
            <person name="Boag P.R."/>
            <person name="Tan P."/>
            <person name="Li Q."/>
            <person name="Min J."/>
            <person name="Yang Y."/>
            <person name="Wang X."/>
            <person name="Fang X."/>
            <person name="Hall R.S."/>
            <person name="Hofmann A."/>
            <person name="Sternberg P.W."/>
            <person name="Jex A.R."/>
            <person name="Gasser R.B."/>
        </authorList>
    </citation>
    <scope>NUCLEOTIDE SEQUENCE [LARGE SCALE GENOMIC DNA]</scope>
    <source>
        <strain evidence="2">PN_DK_2014</strain>
    </source>
</reference>
<gene>
    <name evidence="2" type="ORF">Tcan_00077</name>
</gene>
<comment type="caution">
    <text evidence="2">The sequence shown here is derived from an EMBL/GenBank/DDBJ whole genome shotgun (WGS) entry which is preliminary data.</text>
</comment>
<evidence type="ECO:0000313" key="2">
    <source>
        <dbReference type="EMBL" id="KHN76911.1"/>
    </source>
</evidence>
<keyword evidence="1" id="KW-0472">Membrane</keyword>
<feature type="transmembrane region" description="Helical" evidence="1">
    <location>
        <begin position="12"/>
        <end position="31"/>
    </location>
</feature>
<keyword evidence="1" id="KW-1133">Transmembrane helix</keyword>
<evidence type="ECO:0000256" key="1">
    <source>
        <dbReference type="SAM" id="Phobius"/>
    </source>
</evidence>
<sequence>MITITSTCACRFLFTYPSSGLFVVISIHIFSSSDPPIILADSRSALADRVLAGRRNDLVVFETRHIAVLVYSFYISLTKAPSFVHWISSKIDRKLILDVFATSSFVLSLTYHSHIPEVCFLQHCRYNLEVERLHICVLLKVIVQKKYLLYVTGAL</sequence>
<name>A0A0B2V0S0_TOXCA</name>
<organism evidence="2 3">
    <name type="scientific">Toxocara canis</name>
    <name type="common">Canine roundworm</name>
    <dbReference type="NCBI Taxonomy" id="6265"/>
    <lineage>
        <taxon>Eukaryota</taxon>
        <taxon>Metazoa</taxon>
        <taxon>Ecdysozoa</taxon>
        <taxon>Nematoda</taxon>
        <taxon>Chromadorea</taxon>
        <taxon>Rhabditida</taxon>
        <taxon>Spirurina</taxon>
        <taxon>Ascaridomorpha</taxon>
        <taxon>Ascaridoidea</taxon>
        <taxon>Toxocaridae</taxon>
        <taxon>Toxocara</taxon>
    </lineage>
</organism>
<keyword evidence="3" id="KW-1185">Reference proteome</keyword>
<proteinExistence type="predicted"/>
<keyword evidence="1" id="KW-0812">Transmembrane</keyword>
<dbReference type="Proteomes" id="UP000031036">
    <property type="component" value="Unassembled WGS sequence"/>
</dbReference>
<accession>A0A0B2V0S0</accession>